<dbReference type="Gene3D" id="3.40.50.2000">
    <property type="entry name" value="Glycogen Phosphorylase B"/>
    <property type="match status" value="1"/>
</dbReference>
<evidence type="ECO:0000256" key="3">
    <source>
        <dbReference type="ARBA" id="ARBA00011970"/>
    </source>
</evidence>
<evidence type="ECO:0000256" key="6">
    <source>
        <dbReference type="ARBA" id="ARBA00022737"/>
    </source>
</evidence>
<dbReference type="Pfam" id="PF13844">
    <property type="entry name" value="Glyco_transf_41"/>
    <property type="match status" value="2"/>
</dbReference>
<dbReference type="InterPro" id="IPR029063">
    <property type="entry name" value="SAM-dependent_MTases_sf"/>
</dbReference>
<dbReference type="Gene3D" id="3.40.50.150">
    <property type="entry name" value="Vaccinia Virus protein VP39"/>
    <property type="match status" value="1"/>
</dbReference>
<feature type="domain" description="O-GlcNAc transferase C-terminal" evidence="10">
    <location>
        <begin position="917"/>
        <end position="1077"/>
    </location>
</feature>
<evidence type="ECO:0000256" key="1">
    <source>
        <dbReference type="ARBA" id="ARBA00004922"/>
    </source>
</evidence>
<dbReference type="InterPro" id="IPR029489">
    <property type="entry name" value="OGT/SEC/SPY_C"/>
</dbReference>
<keyword evidence="13" id="KW-1185">Reference proteome</keyword>
<dbReference type="InterPro" id="IPR019734">
    <property type="entry name" value="TPR_rpt"/>
</dbReference>
<comment type="similarity">
    <text evidence="2">Belongs to the glycosyltransferase 41 family. O-GlcNAc transferase subfamily.</text>
</comment>
<feature type="domain" description="Methyltransferase regulatory" evidence="9">
    <location>
        <begin position="204"/>
        <end position="280"/>
    </location>
</feature>
<comment type="caution">
    <text evidence="12">The sequence shown here is derived from an EMBL/GenBank/DDBJ whole genome shotgun (WGS) entry which is preliminary data.</text>
</comment>
<evidence type="ECO:0000256" key="4">
    <source>
        <dbReference type="ARBA" id="ARBA00022676"/>
    </source>
</evidence>
<feature type="repeat" description="TPR" evidence="8">
    <location>
        <begin position="629"/>
        <end position="662"/>
    </location>
</feature>
<dbReference type="SMART" id="SM00028">
    <property type="entry name" value="TPR"/>
    <property type="match status" value="3"/>
</dbReference>
<dbReference type="Pfam" id="PF10119">
    <property type="entry name" value="MethyTransf_Reg"/>
    <property type="match status" value="1"/>
</dbReference>
<gene>
    <name evidence="12" type="ORF">ACFPZP_08560</name>
</gene>
<dbReference type="Proteomes" id="UP001596169">
    <property type="component" value="Unassembled WGS sequence"/>
</dbReference>
<proteinExistence type="inferred from homology"/>
<dbReference type="PROSITE" id="PS50005">
    <property type="entry name" value="TPR"/>
    <property type="match status" value="1"/>
</dbReference>
<comment type="pathway">
    <text evidence="1">Protein modification; protein glycosylation.</text>
</comment>
<dbReference type="EC" id="2.4.1.255" evidence="3"/>
<evidence type="ECO:0000256" key="8">
    <source>
        <dbReference type="PROSITE-ProRule" id="PRU00339"/>
    </source>
</evidence>
<reference evidence="13" key="1">
    <citation type="journal article" date="2019" name="Int. J. Syst. Evol. Microbiol.">
        <title>The Global Catalogue of Microorganisms (GCM) 10K type strain sequencing project: providing services to taxonomists for standard genome sequencing and annotation.</title>
        <authorList>
            <consortium name="The Broad Institute Genomics Platform"/>
            <consortium name="The Broad Institute Genome Sequencing Center for Infectious Disease"/>
            <person name="Wu L."/>
            <person name="Ma J."/>
        </authorList>
    </citation>
    <scope>NUCLEOTIDE SEQUENCE [LARGE SCALE GENOMIC DNA]</scope>
    <source>
        <strain evidence="13">JCM30009</strain>
    </source>
</reference>
<sequence>MYISSRRITSHIGAMSAVYGVTGVLPANARILELGCGNAQLLLTHALAWPESECVGIDLDAQTIANAEEKRQQLGVKNVSLYALGLDSLVNIEAGTFDYIIINGIFSLLPETERAVLLAFASRSLTPNGIVAMRWNSLPGSRDAKSIQDAIALHTADATDDEMTLNSARAMIIYLEMAQQPGRIINSVLSSAAASSDNEFLLRYLHNFNDAVYLADFNQMLVESEFQYVGDIFPQSECASYYGENVNKVHETIVPGKGKVLAQQYLDFAVNRAERFSIIVPASRNLAVRDEPDIINVESLHWAGCFKRFVSEDGIVGNAHLNRSGYCVSSEDTLQLSIMDLLGDAWPLSVSFEQLVTQTLLPETPENHREKVAEALKLLFVQGRDGLLFSFGPSAYNVNTSPVLQPIPGLPLCENGEEEVCGFNLWGEAITLSADECEFLYGERLINDADSVDMFLTLREKGVLYGAPRAWKHAFQSCLLHGDSDILRQLCMTIILFSSRADIGGFLNDNVLEKREDDPTREELEKIRVFLKKADGMFREGRNEDVRVYMKELIETEGDNVQLLNGISRSFLLTGAYYEALTYLSRLLANHASNWEFYYDLANAFSKTRAPFYAGRIIRALLRNDRENARGWDLLGCLYRDHNNVNDALICERKAVKLEPRNARYLTNLGTLLSEKQLMGESLKHLKKAVEISGNHLGYYSNYLFVLTHDPKTSPQAMYHAHLKYGEEVDAWAKSVGIKTSYKGSRDPDRKLRIGFVSGDFVRHPVSHFFIPFWDAMDRERFDLIGYNASPVRDDITDYLESGSSLWRDIDDISDTELADQIYNDNIDILIDLSGHTTYCRLPMFGLRPAPVQMTWIGYPATTGMKAIDYRIVPDTILNVPKMQEQFSEHLLYVRMEKTFEPNEQSPDVSELPAIKNGYITFCSFNRPKKINNDVLNVWASILLRLPNAKLMIGFMDDLDVINSISEFMEKKGVSNSQVIFKGKMTMLDYLSAHGQVDIMLDAFPYTGGTTTNNAAWMGVPTLTLRGETLAGCQGLDIMYTYGLENFVAFSKDDYVSKAIHWAAHIDELSKIRRDMRSKIPTKQGSGFNIAATFEHALRTAWEMYCRGEKPRSFVVDK</sequence>
<keyword evidence="7 8" id="KW-0802">TPR repeat</keyword>
<evidence type="ECO:0000259" key="11">
    <source>
        <dbReference type="Pfam" id="PF13847"/>
    </source>
</evidence>
<evidence type="ECO:0000313" key="13">
    <source>
        <dbReference type="Proteomes" id="UP001596169"/>
    </source>
</evidence>
<keyword evidence="5" id="KW-0808">Transferase</keyword>
<evidence type="ECO:0000313" key="12">
    <source>
        <dbReference type="EMBL" id="MFC6121105.1"/>
    </source>
</evidence>
<dbReference type="GO" id="GO:0008168">
    <property type="term" value="F:methyltransferase activity"/>
    <property type="evidence" value="ECO:0007669"/>
    <property type="project" value="UniProtKB-KW"/>
</dbReference>
<keyword evidence="6" id="KW-0677">Repeat</keyword>
<dbReference type="PANTHER" id="PTHR44835">
    <property type="entry name" value="UDP-N-ACETYLGLUCOSAMINE--PEPTIDE N-ACETYLGLUCOSAMINYLTRANSFERASE SPINDLY-RELATED"/>
    <property type="match status" value="1"/>
</dbReference>
<evidence type="ECO:0000259" key="9">
    <source>
        <dbReference type="Pfam" id="PF10119"/>
    </source>
</evidence>
<feature type="domain" description="Methyltransferase" evidence="11">
    <location>
        <begin position="28"/>
        <end position="134"/>
    </location>
</feature>
<evidence type="ECO:0000256" key="5">
    <source>
        <dbReference type="ARBA" id="ARBA00022679"/>
    </source>
</evidence>
<keyword evidence="4" id="KW-0328">Glycosyltransferase</keyword>
<dbReference type="Pfam" id="PF13847">
    <property type="entry name" value="Methyltransf_31"/>
    <property type="match status" value="1"/>
</dbReference>
<dbReference type="PANTHER" id="PTHR44835:SF1">
    <property type="entry name" value="PROTEIN O-GLCNAC TRANSFERASE"/>
    <property type="match status" value="1"/>
</dbReference>
<dbReference type="InterPro" id="IPR025714">
    <property type="entry name" value="Methyltranfer_dom"/>
</dbReference>
<dbReference type="Gene3D" id="3.40.50.11380">
    <property type="match status" value="1"/>
</dbReference>
<dbReference type="EMBL" id="JBHSRG010000005">
    <property type="protein sequence ID" value="MFC6121105.1"/>
    <property type="molecule type" value="Genomic_DNA"/>
</dbReference>
<evidence type="ECO:0000256" key="2">
    <source>
        <dbReference type="ARBA" id="ARBA00005386"/>
    </source>
</evidence>
<protein>
    <recommendedName>
        <fullName evidence="3">protein O-GlcNAc transferase</fullName>
        <ecNumber evidence="3">2.4.1.255</ecNumber>
    </recommendedName>
</protein>
<dbReference type="InterPro" id="IPR051939">
    <property type="entry name" value="Glycosyltr_41/O-GlcNAc_trsf"/>
</dbReference>
<dbReference type="CDD" id="cd02440">
    <property type="entry name" value="AdoMet_MTases"/>
    <property type="match status" value="1"/>
</dbReference>
<feature type="domain" description="O-GlcNAc transferase C-terminal" evidence="10">
    <location>
        <begin position="745"/>
        <end position="899"/>
    </location>
</feature>
<accession>A0ABW1PWX9</accession>
<dbReference type="InterPro" id="IPR011990">
    <property type="entry name" value="TPR-like_helical_dom_sf"/>
</dbReference>
<organism evidence="12 13">
    <name type="scientific">Citrobacter bitternis</name>
    <dbReference type="NCBI Taxonomy" id="1585982"/>
    <lineage>
        <taxon>Bacteria</taxon>
        <taxon>Pseudomonadati</taxon>
        <taxon>Pseudomonadota</taxon>
        <taxon>Gammaproteobacteria</taxon>
        <taxon>Enterobacterales</taxon>
        <taxon>Enterobacteriaceae</taxon>
        <taxon>Citrobacter</taxon>
    </lineage>
</organism>
<keyword evidence="12" id="KW-0489">Methyltransferase</keyword>
<evidence type="ECO:0000256" key="7">
    <source>
        <dbReference type="ARBA" id="ARBA00022803"/>
    </source>
</evidence>
<evidence type="ECO:0000259" key="10">
    <source>
        <dbReference type="Pfam" id="PF13844"/>
    </source>
</evidence>
<dbReference type="SUPFAM" id="SSF53335">
    <property type="entry name" value="S-adenosyl-L-methionine-dependent methyltransferases"/>
    <property type="match status" value="1"/>
</dbReference>
<dbReference type="RefSeq" id="WP_108701039.1">
    <property type="nucleotide sequence ID" value="NZ_JBHSRG010000005.1"/>
</dbReference>
<name>A0ABW1PWX9_9ENTR</name>
<dbReference type="Gene3D" id="1.25.40.10">
    <property type="entry name" value="Tetratricopeptide repeat domain"/>
    <property type="match status" value="1"/>
</dbReference>
<dbReference type="GO" id="GO:0032259">
    <property type="term" value="P:methylation"/>
    <property type="evidence" value="ECO:0007669"/>
    <property type="project" value="UniProtKB-KW"/>
</dbReference>
<dbReference type="SUPFAM" id="SSF48452">
    <property type="entry name" value="TPR-like"/>
    <property type="match status" value="1"/>
</dbReference>
<dbReference type="InterPro" id="IPR018773">
    <property type="entry name" value="MeTrfase_reg_dom_prd"/>
</dbReference>